<organism evidence="3 4">
    <name type="scientific">Aeromonas hydrophila</name>
    <dbReference type="NCBI Taxonomy" id="644"/>
    <lineage>
        <taxon>Bacteria</taxon>
        <taxon>Pseudomonadati</taxon>
        <taxon>Pseudomonadota</taxon>
        <taxon>Gammaproteobacteria</taxon>
        <taxon>Aeromonadales</taxon>
        <taxon>Aeromonadaceae</taxon>
        <taxon>Aeromonas</taxon>
    </lineage>
</organism>
<dbReference type="Proteomes" id="UP000859505">
    <property type="component" value="Unassembled WGS sequence"/>
</dbReference>
<protein>
    <submittedName>
        <fullName evidence="3">Uncharacterized protein</fullName>
    </submittedName>
</protein>
<keyword evidence="2" id="KW-1133">Transmembrane helix</keyword>
<reference evidence="3" key="1">
    <citation type="journal article" date="2018" name="Genome Biol.">
        <title>SKESA: strategic k-mer extension for scrupulous assemblies.</title>
        <authorList>
            <person name="Souvorov A."/>
            <person name="Agarwala R."/>
            <person name="Lipman D.J."/>
        </authorList>
    </citation>
    <scope>NUCLEOTIDE SEQUENCE</scope>
    <source>
        <strain evidence="3">OLC2673_Aeromonas</strain>
    </source>
</reference>
<dbReference type="EMBL" id="DACTUL010000014">
    <property type="protein sequence ID" value="HAT6344445.1"/>
    <property type="molecule type" value="Genomic_DNA"/>
</dbReference>
<keyword evidence="2" id="KW-0812">Transmembrane</keyword>
<evidence type="ECO:0000313" key="3">
    <source>
        <dbReference type="EMBL" id="HAT6344445.1"/>
    </source>
</evidence>
<proteinExistence type="predicted"/>
<feature type="region of interest" description="Disordered" evidence="1">
    <location>
        <begin position="82"/>
        <end position="101"/>
    </location>
</feature>
<name>A0AAD3UAR2_AERHY</name>
<accession>A0AAD3UAR2</accession>
<reference evidence="3" key="2">
    <citation type="submission" date="2020-01" db="EMBL/GenBank/DDBJ databases">
        <authorList>
            <consortium name="NCBI Pathogen Detection Project"/>
        </authorList>
    </citation>
    <scope>NUCLEOTIDE SEQUENCE</scope>
    <source>
        <strain evidence="3">OLC2673_Aeromonas</strain>
    </source>
</reference>
<gene>
    <name evidence="3" type="ORF">JAJ28_002172</name>
</gene>
<evidence type="ECO:0000256" key="2">
    <source>
        <dbReference type="SAM" id="Phobius"/>
    </source>
</evidence>
<feature type="transmembrane region" description="Helical" evidence="2">
    <location>
        <begin position="26"/>
        <end position="42"/>
    </location>
</feature>
<evidence type="ECO:0000313" key="4">
    <source>
        <dbReference type="Proteomes" id="UP000859505"/>
    </source>
</evidence>
<comment type="caution">
    <text evidence="3">The sequence shown here is derived from an EMBL/GenBank/DDBJ whole genome shotgun (WGS) entry which is preliminary data.</text>
</comment>
<evidence type="ECO:0000256" key="1">
    <source>
        <dbReference type="SAM" id="MobiDB-lite"/>
    </source>
</evidence>
<keyword evidence="2" id="KW-0472">Membrane</keyword>
<dbReference type="AlphaFoldDB" id="A0AAD3UAR2"/>
<sequence>MNAIHCFIRIVFDWSISMKRAKWKPWLGLCALLAGVIGWYLWPQAAVPGQRGAGGEEGVADSGPLAELTPLAAMPAPVLKPAPVAAPAKPDRLREDGSQQLETPWQAAEVDADFPLVEPGDAVEQPQPIALQGSDLERAQVGDSVALPMPDGSTLQARVTKVELQRGGERNWQGEIRVDGDSYPVNFTVGKQATFGFIGTPQGSYSVETLGGKGWVYKNPPLDLGHGGDDALIPTHQ</sequence>